<evidence type="ECO:0000256" key="1">
    <source>
        <dbReference type="ARBA" id="ARBA00004192"/>
    </source>
</evidence>
<dbReference type="KEGG" id="vg:26122782"/>
<dbReference type="GeneID" id="26122782"/>
<protein>
    <submittedName>
        <fullName evidence="10">Uncharacterized protein</fullName>
    </submittedName>
</protein>
<sequence>MNSIIISRLQTIEDNTHRNLGIIDLIITRSFITNWLLINILVNVIFDTVITTCVVVLSICNYINRNKKLIIFINMSYIICRFISLSIPMLY</sequence>
<accession>A0A0M3PB58</accession>
<dbReference type="GO" id="GO:0030430">
    <property type="term" value="C:host cell cytoplasm"/>
    <property type="evidence" value="ECO:0007669"/>
    <property type="project" value="UniProtKB-SubCell"/>
</dbReference>
<dbReference type="Pfam" id="PF05803">
    <property type="entry name" value="Chordopox_L2"/>
    <property type="match status" value="1"/>
</dbReference>
<keyword evidence="8" id="KW-1035">Host cytoplasm</keyword>
<proteinExistence type="predicted"/>
<keyword evidence="11" id="KW-1185">Reference proteome</keyword>
<evidence type="ECO:0000256" key="2">
    <source>
        <dbReference type="ARBA" id="ARBA00004385"/>
    </source>
</evidence>
<comment type="subcellular location">
    <subcellularLocation>
        <location evidence="1">Host cytoplasm</location>
    </subcellularLocation>
    <subcellularLocation>
        <location evidence="2">Virion membrane</location>
        <topology evidence="2">Multi-pass membrane protein</topology>
    </subcellularLocation>
</comment>
<name>A0A0M3PB58_9POXV</name>
<keyword evidence="5" id="KW-0946">Virion</keyword>
<evidence type="ECO:0000256" key="4">
    <source>
        <dbReference type="ARBA" id="ARBA00022692"/>
    </source>
</evidence>
<feature type="transmembrane region" description="Helical" evidence="9">
    <location>
        <begin position="69"/>
        <end position="90"/>
    </location>
</feature>
<organism evidence="10 11">
    <name type="scientific">Turkeypox virus</name>
    <dbReference type="NCBI Taxonomy" id="336486"/>
    <lineage>
        <taxon>Viruses</taxon>
        <taxon>Varidnaviria</taxon>
        <taxon>Bamfordvirae</taxon>
        <taxon>Nucleocytoviricota</taxon>
        <taxon>Pokkesviricetes</taxon>
        <taxon>Chitovirales</taxon>
        <taxon>Poxviridae</taxon>
        <taxon>Chordopoxvirinae</taxon>
        <taxon>Avipoxvirus</taxon>
        <taxon>Avipoxvirus turkeypox</taxon>
    </lineage>
</organism>
<evidence type="ECO:0000256" key="7">
    <source>
        <dbReference type="ARBA" id="ARBA00023136"/>
    </source>
</evidence>
<dbReference type="Proteomes" id="UP000142477">
    <property type="component" value="Segment"/>
</dbReference>
<evidence type="ECO:0000313" key="11">
    <source>
        <dbReference type="Proteomes" id="UP000142477"/>
    </source>
</evidence>
<evidence type="ECO:0000256" key="8">
    <source>
        <dbReference type="ARBA" id="ARBA00023200"/>
    </source>
</evidence>
<evidence type="ECO:0000256" key="3">
    <source>
        <dbReference type="ARBA" id="ARBA00022518"/>
    </source>
</evidence>
<reference evidence="10 11" key="1">
    <citation type="journal article" date="2015" name="Infect. Genet. Evol.">
        <title>Unique genomic organization of a novel Avipoxvirus detected in turkey (Meleagris gallopavo).</title>
        <authorList>
            <person name="Banyai K."/>
            <person name="Palya V."/>
            <person name="Denes B."/>
            <person name="Glavits R."/>
            <person name="Ivanics E."/>
            <person name="Horvath B."/>
            <person name="Farkas S.L."/>
            <person name="Marton S."/>
            <person name="Balint A."/>
            <person name="Gyuranecz M."/>
            <person name="Erdelyi K."/>
            <person name="Dan A."/>
        </authorList>
    </citation>
    <scope>NUCLEOTIDE SEQUENCE [LARGE SCALE GENOMIC DNA]</scope>
    <source>
        <strain evidence="10 11">TKPV-HU1124/2011</strain>
    </source>
</reference>
<dbReference type="InterPro" id="IPR008447">
    <property type="entry name" value="Prot_L2"/>
</dbReference>
<evidence type="ECO:0000313" key="10">
    <source>
        <dbReference type="EMBL" id="ALA62466.1"/>
    </source>
</evidence>
<evidence type="ECO:0000256" key="6">
    <source>
        <dbReference type="ARBA" id="ARBA00022989"/>
    </source>
</evidence>
<dbReference type="EMBL" id="KP728110">
    <property type="protein sequence ID" value="ALA62466.1"/>
    <property type="molecule type" value="Genomic_DNA"/>
</dbReference>
<keyword evidence="4 9" id="KW-0812">Transmembrane</keyword>
<evidence type="ECO:0000256" key="5">
    <source>
        <dbReference type="ARBA" id="ARBA00022844"/>
    </source>
</evidence>
<keyword evidence="3" id="KW-0244">Early protein</keyword>
<evidence type="ECO:0000256" key="9">
    <source>
        <dbReference type="SAM" id="Phobius"/>
    </source>
</evidence>
<dbReference type="GO" id="GO:0055036">
    <property type="term" value="C:virion membrane"/>
    <property type="evidence" value="ECO:0007669"/>
    <property type="project" value="UniProtKB-SubCell"/>
</dbReference>
<feature type="transmembrane region" description="Helical" evidence="9">
    <location>
        <begin position="35"/>
        <end position="57"/>
    </location>
</feature>
<dbReference type="RefSeq" id="YP_009177113.1">
    <property type="nucleotide sequence ID" value="NC_028238.1"/>
</dbReference>
<keyword evidence="7 9" id="KW-0472">Membrane</keyword>
<keyword evidence="6 9" id="KW-1133">Transmembrane helix</keyword>